<dbReference type="AlphaFoldDB" id="A0A8J5JFA4"/>
<feature type="region of interest" description="Disordered" evidence="1">
    <location>
        <begin position="54"/>
        <end position="80"/>
    </location>
</feature>
<reference evidence="2" key="1">
    <citation type="journal article" date="2021" name="Sci. Adv.">
        <title>The American lobster genome reveals insights on longevity, neural, and immune adaptations.</title>
        <authorList>
            <person name="Polinski J.M."/>
            <person name="Zimin A.V."/>
            <person name="Clark K.F."/>
            <person name="Kohn A.B."/>
            <person name="Sadowski N."/>
            <person name="Timp W."/>
            <person name="Ptitsyn A."/>
            <person name="Khanna P."/>
            <person name="Romanova D.Y."/>
            <person name="Williams P."/>
            <person name="Greenwood S.J."/>
            <person name="Moroz L.L."/>
            <person name="Walt D.R."/>
            <person name="Bodnar A.G."/>
        </authorList>
    </citation>
    <scope>NUCLEOTIDE SEQUENCE</scope>
    <source>
        <strain evidence="2">GMGI-L3</strain>
    </source>
</reference>
<dbReference type="Proteomes" id="UP000747542">
    <property type="component" value="Unassembled WGS sequence"/>
</dbReference>
<feature type="compositionally biased region" description="Basic and acidic residues" evidence="1">
    <location>
        <begin position="67"/>
        <end position="80"/>
    </location>
</feature>
<dbReference type="EMBL" id="JAHLQT010037907">
    <property type="protein sequence ID" value="KAG7157157.1"/>
    <property type="molecule type" value="Genomic_DNA"/>
</dbReference>
<feature type="compositionally biased region" description="Polar residues" evidence="1">
    <location>
        <begin position="54"/>
        <end position="66"/>
    </location>
</feature>
<comment type="caution">
    <text evidence="2">The sequence shown here is derived from an EMBL/GenBank/DDBJ whole genome shotgun (WGS) entry which is preliminary data.</text>
</comment>
<accession>A0A8J5JFA4</accession>
<evidence type="ECO:0000256" key="1">
    <source>
        <dbReference type="SAM" id="MobiDB-lite"/>
    </source>
</evidence>
<keyword evidence="3" id="KW-1185">Reference proteome</keyword>
<proteinExistence type="predicted"/>
<evidence type="ECO:0000313" key="2">
    <source>
        <dbReference type="EMBL" id="KAG7157157.1"/>
    </source>
</evidence>
<organism evidence="2 3">
    <name type="scientific">Homarus americanus</name>
    <name type="common">American lobster</name>
    <dbReference type="NCBI Taxonomy" id="6706"/>
    <lineage>
        <taxon>Eukaryota</taxon>
        <taxon>Metazoa</taxon>
        <taxon>Ecdysozoa</taxon>
        <taxon>Arthropoda</taxon>
        <taxon>Crustacea</taxon>
        <taxon>Multicrustacea</taxon>
        <taxon>Malacostraca</taxon>
        <taxon>Eumalacostraca</taxon>
        <taxon>Eucarida</taxon>
        <taxon>Decapoda</taxon>
        <taxon>Pleocyemata</taxon>
        <taxon>Astacidea</taxon>
        <taxon>Nephropoidea</taxon>
        <taxon>Nephropidae</taxon>
        <taxon>Homarus</taxon>
    </lineage>
</organism>
<evidence type="ECO:0000313" key="3">
    <source>
        <dbReference type="Proteomes" id="UP000747542"/>
    </source>
</evidence>
<gene>
    <name evidence="2" type="ORF">Hamer_G009992</name>
</gene>
<sequence>MVWSAIIRVNLRWCQSSLGSTCGGIGQPYGQFVVGSAGSGVNLWWPQQRAVQQVSQNTDAESSTSLKKLEQTENEENKYN</sequence>
<protein>
    <submittedName>
        <fullName evidence="2">Uncharacterized protein</fullName>
    </submittedName>
</protein>
<name>A0A8J5JFA4_HOMAM</name>